<proteinExistence type="predicted"/>
<organism evidence="2 3">
    <name type="scientific">Bacillus benzoevorans</name>
    <dbReference type="NCBI Taxonomy" id="1456"/>
    <lineage>
        <taxon>Bacteria</taxon>
        <taxon>Bacillati</taxon>
        <taxon>Bacillota</taxon>
        <taxon>Bacilli</taxon>
        <taxon>Bacillales</taxon>
        <taxon>Bacillaceae</taxon>
        <taxon>Bacillus</taxon>
    </lineage>
</organism>
<dbReference type="EMBL" id="JACHGK010000003">
    <property type="protein sequence ID" value="MBB6444647.1"/>
    <property type="molecule type" value="Genomic_DNA"/>
</dbReference>
<dbReference type="AlphaFoldDB" id="A0A7X0HRT3"/>
<evidence type="ECO:0008006" key="4">
    <source>
        <dbReference type="Google" id="ProtNLM"/>
    </source>
</evidence>
<sequence length="49" mass="5402">MAQLKHKTDGKATADENANLKGTLVSVFLVGAIIVATWVSVYFVYLDRF</sequence>
<protein>
    <recommendedName>
        <fullName evidence="4">Cytochrome c oxidase subunit 2A</fullName>
    </recommendedName>
</protein>
<dbReference type="Proteomes" id="UP000531594">
    <property type="component" value="Unassembled WGS sequence"/>
</dbReference>
<reference evidence="2 3" key="1">
    <citation type="submission" date="2020-08" db="EMBL/GenBank/DDBJ databases">
        <title>Genomic Encyclopedia of Type Strains, Phase IV (KMG-IV): sequencing the most valuable type-strain genomes for metagenomic binning, comparative biology and taxonomic classification.</title>
        <authorList>
            <person name="Goeker M."/>
        </authorList>
    </citation>
    <scope>NUCLEOTIDE SEQUENCE [LARGE SCALE GENOMIC DNA]</scope>
    <source>
        <strain evidence="2 3">DSM 5391</strain>
    </source>
</reference>
<comment type="caution">
    <text evidence="2">The sequence shown here is derived from an EMBL/GenBank/DDBJ whole genome shotgun (WGS) entry which is preliminary data.</text>
</comment>
<dbReference type="RefSeq" id="WP_184523929.1">
    <property type="nucleotide sequence ID" value="NZ_JACHGK010000003.1"/>
</dbReference>
<evidence type="ECO:0000313" key="3">
    <source>
        <dbReference type="Proteomes" id="UP000531594"/>
    </source>
</evidence>
<name>A0A7X0HRT3_9BACI</name>
<gene>
    <name evidence="2" type="ORF">HNR53_001256</name>
</gene>
<keyword evidence="3" id="KW-1185">Reference proteome</keyword>
<keyword evidence="1" id="KW-0472">Membrane</keyword>
<keyword evidence="1" id="KW-1133">Transmembrane helix</keyword>
<keyword evidence="1" id="KW-0812">Transmembrane</keyword>
<feature type="transmembrane region" description="Helical" evidence="1">
    <location>
        <begin position="24"/>
        <end position="45"/>
    </location>
</feature>
<accession>A0A7X0HRT3</accession>
<evidence type="ECO:0000313" key="2">
    <source>
        <dbReference type="EMBL" id="MBB6444647.1"/>
    </source>
</evidence>
<evidence type="ECO:0000256" key="1">
    <source>
        <dbReference type="SAM" id="Phobius"/>
    </source>
</evidence>